<organism evidence="2 3">
    <name type="scientific">Rhodovulum steppense</name>
    <dbReference type="NCBI Taxonomy" id="540251"/>
    <lineage>
        <taxon>Bacteria</taxon>
        <taxon>Pseudomonadati</taxon>
        <taxon>Pseudomonadota</taxon>
        <taxon>Alphaproteobacteria</taxon>
        <taxon>Rhodobacterales</taxon>
        <taxon>Paracoccaceae</taxon>
        <taxon>Rhodovulum</taxon>
    </lineage>
</organism>
<dbReference type="AlphaFoldDB" id="A0A4R1YTQ7"/>
<dbReference type="EMBL" id="SLVM01000014">
    <property type="protein sequence ID" value="TCM83444.1"/>
    <property type="molecule type" value="Genomic_DNA"/>
</dbReference>
<evidence type="ECO:0000256" key="1">
    <source>
        <dbReference type="SAM" id="MobiDB-lite"/>
    </source>
</evidence>
<protein>
    <submittedName>
        <fullName evidence="2">Mu DNA binding protein</fullName>
    </submittedName>
</protein>
<sequence length="410" mass="44279">MTAIPVPAALGPGRIPAHRIPADRWFRKRGIAIHVVEGDGRKPHAVRLSDLPEPERLARLRKTCGDLHLEPGTYDEAAHAAFMEASPSLRGRAERKAAMARLLVSLIRNGIAPKGRRASCPSGSPMKRRLTAVKGVDPINSAPALVPGYKGKAASAEVSAEAWRFFPTASKKANGERPLRQAWKDTRDVARRRGWAWPTRVQGGICRARAGKLAFPDRGADAGGGCRGGNPPRDRAAQPRAGAAQGRSHDQVFRDGLAARVTRKATARQLYLSGLIYSPVAVDRWGRVQKNGWTYPRAPALIAPYVDILGSALAVHFLLTFGGADLYMAAHPTERARVVQLVGVDLARALGAAELPRRVPLAKPWLAACLAHEGCPVADIARTLHASDTAVRSWLKRAPYRPSPARWGDA</sequence>
<gene>
    <name evidence="2" type="ORF">EV216_114100</name>
</gene>
<proteinExistence type="predicted"/>
<reference evidence="2 3" key="1">
    <citation type="submission" date="2019-03" db="EMBL/GenBank/DDBJ databases">
        <title>Genomic Encyclopedia of Type Strains, Phase IV (KMG-IV): sequencing the most valuable type-strain genomes for metagenomic binning, comparative biology and taxonomic classification.</title>
        <authorList>
            <person name="Goeker M."/>
        </authorList>
    </citation>
    <scope>NUCLEOTIDE SEQUENCE [LARGE SCALE GENOMIC DNA]</scope>
    <source>
        <strain evidence="2 3">DSM 21153</strain>
    </source>
</reference>
<dbReference type="Proteomes" id="UP000295277">
    <property type="component" value="Unassembled WGS sequence"/>
</dbReference>
<feature type="region of interest" description="Disordered" evidence="1">
    <location>
        <begin position="217"/>
        <end position="249"/>
    </location>
</feature>
<name>A0A4R1YTQ7_9RHOB</name>
<accession>A0A4R1YTQ7</accession>
<comment type="caution">
    <text evidence="2">The sequence shown here is derived from an EMBL/GenBank/DDBJ whole genome shotgun (WGS) entry which is preliminary data.</text>
</comment>
<evidence type="ECO:0000313" key="2">
    <source>
        <dbReference type="EMBL" id="TCM83444.1"/>
    </source>
</evidence>
<evidence type="ECO:0000313" key="3">
    <source>
        <dbReference type="Proteomes" id="UP000295277"/>
    </source>
</evidence>
<keyword evidence="3" id="KW-1185">Reference proteome</keyword>